<keyword evidence="3" id="KW-1185">Reference proteome</keyword>
<organism evidence="2 3">
    <name type="scientific">Cercophora newfieldiana</name>
    <dbReference type="NCBI Taxonomy" id="92897"/>
    <lineage>
        <taxon>Eukaryota</taxon>
        <taxon>Fungi</taxon>
        <taxon>Dikarya</taxon>
        <taxon>Ascomycota</taxon>
        <taxon>Pezizomycotina</taxon>
        <taxon>Sordariomycetes</taxon>
        <taxon>Sordariomycetidae</taxon>
        <taxon>Sordariales</taxon>
        <taxon>Lasiosphaeriaceae</taxon>
        <taxon>Cercophora</taxon>
    </lineage>
</organism>
<evidence type="ECO:0000313" key="2">
    <source>
        <dbReference type="EMBL" id="KAK0643867.1"/>
    </source>
</evidence>
<dbReference type="InterPro" id="IPR013094">
    <property type="entry name" value="AB_hydrolase_3"/>
</dbReference>
<accession>A0AA40CMH8</accession>
<feature type="domain" description="Alpha/beta hydrolase fold-3" evidence="1">
    <location>
        <begin position="46"/>
        <end position="179"/>
    </location>
</feature>
<dbReference type="InterPro" id="IPR029058">
    <property type="entry name" value="AB_hydrolase_fold"/>
</dbReference>
<protein>
    <submittedName>
        <fullName evidence="2">Alpha/Beta hydrolase protein</fullName>
    </submittedName>
</protein>
<dbReference type="Gene3D" id="3.40.50.1820">
    <property type="entry name" value="alpha/beta hydrolase"/>
    <property type="match status" value="1"/>
</dbReference>
<dbReference type="PANTHER" id="PTHR23024">
    <property type="entry name" value="ARYLACETAMIDE DEACETYLASE"/>
    <property type="match status" value="1"/>
</dbReference>
<proteinExistence type="predicted"/>
<keyword evidence="2" id="KW-0378">Hydrolase</keyword>
<comment type="caution">
    <text evidence="2">The sequence shown here is derived from an EMBL/GenBank/DDBJ whole genome shotgun (WGS) entry which is preliminary data.</text>
</comment>
<dbReference type="Proteomes" id="UP001174936">
    <property type="component" value="Unassembled WGS sequence"/>
</dbReference>
<dbReference type="AlphaFoldDB" id="A0AA40CMH8"/>
<gene>
    <name evidence="2" type="ORF">B0T16DRAFT_459963</name>
</gene>
<dbReference type="PANTHER" id="PTHR23024:SF339">
    <property type="entry name" value="ALPHA_BETA HYDROLASE FOLD-3 DOMAIN-CONTAINING PROTEIN"/>
    <property type="match status" value="1"/>
</dbReference>
<dbReference type="SUPFAM" id="SSF53474">
    <property type="entry name" value="alpha/beta-Hydrolases"/>
    <property type="match status" value="1"/>
</dbReference>
<evidence type="ECO:0000313" key="3">
    <source>
        <dbReference type="Proteomes" id="UP001174936"/>
    </source>
</evidence>
<sequence length="319" mass="34705">MSVDFAAFFNRTDLVYKTLDGVPFVEAAVLIPKSLAPDPSKSYPVLVHFHGGALIVGTNPDPSFFARWIIELSTTTPAIIISPAYRLIPEATGADILADVSSFFTWLHTSFAPSLAAVLPPDQFPTPDLTRIAAVGESAGGYLSIQAGLLFNDHAKIKAVGAAYPAQYPDAEAYNPRRKGDAEAEAVVDAYLEKVKNGDLPIRVSSPWPKGKELVEAMCKTGRHREMMGDDERLGITKAVKAAREGGWEVPAIWVIQGEDDDLVPKAGADFVVTKIQEGLPKTPVKYTVEPGPHLLDLECGMDVPWVKEGVEFMKKFWL</sequence>
<dbReference type="EMBL" id="JAULSV010000005">
    <property type="protein sequence ID" value="KAK0643867.1"/>
    <property type="molecule type" value="Genomic_DNA"/>
</dbReference>
<name>A0AA40CMH8_9PEZI</name>
<evidence type="ECO:0000259" key="1">
    <source>
        <dbReference type="Pfam" id="PF07859"/>
    </source>
</evidence>
<dbReference type="GO" id="GO:0016787">
    <property type="term" value="F:hydrolase activity"/>
    <property type="evidence" value="ECO:0007669"/>
    <property type="project" value="UniProtKB-KW"/>
</dbReference>
<dbReference type="Pfam" id="PF07859">
    <property type="entry name" value="Abhydrolase_3"/>
    <property type="match status" value="1"/>
</dbReference>
<dbReference type="InterPro" id="IPR050466">
    <property type="entry name" value="Carboxylest/Gibb_receptor"/>
</dbReference>
<reference evidence="2" key="1">
    <citation type="submission" date="2023-06" db="EMBL/GenBank/DDBJ databases">
        <title>Genome-scale phylogeny and comparative genomics of the fungal order Sordariales.</title>
        <authorList>
            <consortium name="Lawrence Berkeley National Laboratory"/>
            <person name="Hensen N."/>
            <person name="Bonometti L."/>
            <person name="Westerberg I."/>
            <person name="Brannstrom I.O."/>
            <person name="Guillou S."/>
            <person name="Cros-Aarteil S."/>
            <person name="Calhoun S."/>
            <person name="Haridas S."/>
            <person name="Kuo A."/>
            <person name="Mondo S."/>
            <person name="Pangilinan J."/>
            <person name="Riley R."/>
            <person name="Labutti K."/>
            <person name="Andreopoulos B."/>
            <person name="Lipzen A."/>
            <person name="Chen C."/>
            <person name="Yanf M."/>
            <person name="Daum C."/>
            <person name="Ng V."/>
            <person name="Clum A."/>
            <person name="Steindorff A."/>
            <person name="Ohm R."/>
            <person name="Martin F."/>
            <person name="Silar P."/>
            <person name="Natvig D."/>
            <person name="Lalanne C."/>
            <person name="Gautier V."/>
            <person name="Ament-Velasquez S.L."/>
            <person name="Kruys A."/>
            <person name="Hutchinson M.I."/>
            <person name="Powell A.J."/>
            <person name="Barry K."/>
            <person name="Miller A.N."/>
            <person name="Grigoriev I.V."/>
            <person name="Debuchy R."/>
            <person name="Gladieux P."/>
            <person name="Thoren M.H."/>
            <person name="Johannesson H."/>
        </authorList>
    </citation>
    <scope>NUCLEOTIDE SEQUENCE</scope>
    <source>
        <strain evidence="2">SMH2532-1</strain>
    </source>
</reference>